<sequence length="102" mass="11454">MRDTPLDTLSVEDLCRAVRQEIFVAEVLPFAVALLEQDVLTGYKYDGELIATLAGLNEKYWRKKSLVTCAIKHILSSCNDFPNDAELLRDVSILQERLGKVG</sequence>
<name>A0A423IKR8_9PSED</name>
<protein>
    <submittedName>
        <fullName evidence="1">Uncharacterized protein</fullName>
    </submittedName>
</protein>
<evidence type="ECO:0000313" key="2">
    <source>
        <dbReference type="Proteomes" id="UP000283260"/>
    </source>
</evidence>
<accession>A0A423IKR8</accession>
<comment type="caution">
    <text evidence="1">The sequence shown here is derived from an EMBL/GenBank/DDBJ whole genome shotgun (WGS) entry which is preliminary data.</text>
</comment>
<reference evidence="1 2" key="1">
    <citation type="submission" date="2016-10" db="EMBL/GenBank/DDBJ databases">
        <title>Comparative genome analysis of multiple Pseudomonas spp. focuses on biocontrol and plant growth promoting traits.</title>
        <authorList>
            <person name="Tao X.-Y."/>
            <person name="Taylor C.G."/>
        </authorList>
    </citation>
    <scope>NUCLEOTIDE SEQUENCE [LARGE SCALE GENOMIC DNA]</scope>
    <source>
        <strain evidence="1 2">94G2</strain>
    </source>
</reference>
<organism evidence="1 2">
    <name type="scientific">Pseudomonas frederiksbergensis</name>
    <dbReference type="NCBI Taxonomy" id="104087"/>
    <lineage>
        <taxon>Bacteria</taxon>
        <taxon>Pseudomonadati</taxon>
        <taxon>Pseudomonadota</taxon>
        <taxon>Gammaproteobacteria</taxon>
        <taxon>Pseudomonadales</taxon>
        <taxon>Pseudomonadaceae</taxon>
        <taxon>Pseudomonas</taxon>
    </lineage>
</organism>
<dbReference type="Pfam" id="PF18616">
    <property type="entry name" value="CdiI_3"/>
    <property type="match status" value="1"/>
</dbReference>
<dbReference type="AlphaFoldDB" id="A0A423IKR8"/>
<dbReference type="Proteomes" id="UP000283260">
    <property type="component" value="Unassembled WGS sequence"/>
</dbReference>
<evidence type="ECO:0000313" key="1">
    <source>
        <dbReference type="EMBL" id="RON26042.1"/>
    </source>
</evidence>
<gene>
    <name evidence="1" type="ORF">BK661_27130</name>
</gene>
<proteinExistence type="predicted"/>
<dbReference type="InterPro" id="IPR040547">
    <property type="entry name" value="CdiI"/>
</dbReference>
<dbReference type="CDD" id="cd20691">
    <property type="entry name" value="CdiI_EC536-like"/>
    <property type="match status" value="1"/>
</dbReference>
<dbReference type="EMBL" id="MOBL01000049">
    <property type="protein sequence ID" value="RON26042.1"/>
    <property type="molecule type" value="Genomic_DNA"/>
</dbReference>